<sequence>MIVCICNAIAEDEVRAAARAGAPCPKSAYAHLGCEAQCGTCLCYAQEIIDEERTQLLRVDAVAA</sequence>
<dbReference type="PANTHER" id="PTHR37424:SF1">
    <property type="entry name" value="BACTERIOFERRITIN-ASSOCIATED FERREDOXIN"/>
    <property type="match status" value="1"/>
</dbReference>
<evidence type="ECO:0000313" key="11">
    <source>
        <dbReference type="Proteomes" id="UP000502502"/>
    </source>
</evidence>
<keyword evidence="2" id="KW-0001">2Fe-2S</keyword>
<dbReference type="Pfam" id="PF04324">
    <property type="entry name" value="Fer2_BFD"/>
    <property type="match status" value="1"/>
</dbReference>
<dbReference type="Gene3D" id="1.10.10.1100">
    <property type="entry name" value="BFD-like [2Fe-2S]-binding domain"/>
    <property type="match status" value="1"/>
</dbReference>
<evidence type="ECO:0000256" key="5">
    <source>
        <dbReference type="ARBA" id="ARBA00023004"/>
    </source>
</evidence>
<evidence type="ECO:0000256" key="3">
    <source>
        <dbReference type="ARBA" id="ARBA00022723"/>
    </source>
</evidence>
<gene>
    <name evidence="10" type="ORF">G7078_10065</name>
</gene>
<dbReference type="Proteomes" id="UP000502502">
    <property type="component" value="Chromosome"/>
</dbReference>
<keyword evidence="1" id="KW-0813">Transport</keyword>
<dbReference type="InterPro" id="IPR041854">
    <property type="entry name" value="BFD-like_2Fe2S-bd_dom_sf"/>
</dbReference>
<evidence type="ECO:0000256" key="8">
    <source>
        <dbReference type="ARBA" id="ARBA00046332"/>
    </source>
</evidence>
<evidence type="ECO:0000313" key="10">
    <source>
        <dbReference type="EMBL" id="QIL03088.1"/>
    </source>
</evidence>
<dbReference type="KEGG" id="ssin:G7078_10065"/>
<protein>
    <recommendedName>
        <fullName evidence="7">Bacterioferritin-associated ferredoxin</fullName>
    </recommendedName>
</protein>
<name>A0A6G7ZQ81_9SPHN</name>
<dbReference type="RefSeq" id="WP_166095651.1">
    <property type="nucleotide sequence ID" value="NZ_CP049871.1"/>
</dbReference>
<keyword evidence="6" id="KW-0411">Iron-sulfur</keyword>
<dbReference type="InterPro" id="IPR052371">
    <property type="entry name" value="BFD-associated_ferredoxin"/>
</dbReference>
<dbReference type="AlphaFoldDB" id="A0A6G7ZQ81"/>
<comment type="similarity">
    <text evidence="8">Belongs to the Bfd family.</text>
</comment>
<feature type="domain" description="BFD-like [2Fe-2S]-binding" evidence="9">
    <location>
        <begin position="2"/>
        <end position="51"/>
    </location>
</feature>
<keyword evidence="5" id="KW-0408">Iron</keyword>
<organism evidence="10 11">
    <name type="scientific">Sphingomonas sinipercae</name>
    <dbReference type="NCBI Taxonomy" id="2714944"/>
    <lineage>
        <taxon>Bacteria</taxon>
        <taxon>Pseudomonadati</taxon>
        <taxon>Pseudomonadota</taxon>
        <taxon>Alphaproteobacteria</taxon>
        <taxon>Sphingomonadales</taxon>
        <taxon>Sphingomonadaceae</taxon>
        <taxon>Sphingomonas</taxon>
    </lineage>
</organism>
<dbReference type="GO" id="GO:0051537">
    <property type="term" value="F:2 iron, 2 sulfur cluster binding"/>
    <property type="evidence" value="ECO:0007669"/>
    <property type="project" value="UniProtKB-KW"/>
</dbReference>
<keyword evidence="4" id="KW-0249">Electron transport</keyword>
<evidence type="ECO:0000256" key="6">
    <source>
        <dbReference type="ARBA" id="ARBA00023014"/>
    </source>
</evidence>
<dbReference type="GO" id="GO:0046872">
    <property type="term" value="F:metal ion binding"/>
    <property type="evidence" value="ECO:0007669"/>
    <property type="project" value="UniProtKB-KW"/>
</dbReference>
<evidence type="ECO:0000256" key="7">
    <source>
        <dbReference type="ARBA" id="ARBA00039386"/>
    </source>
</evidence>
<keyword evidence="11" id="KW-1185">Reference proteome</keyword>
<reference evidence="10 11" key="1">
    <citation type="submission" date="2020-03" db="EMBL/GenBank/DDBJ databases">
        <title>Sphingomonas sp. nov., isolated from fish.</title>
        <authorList>
            <person name="Hyun D.-W."/>
            <person name="Bae J.-W."/>
        </authorList>
    </citation>
    <scope>NUCLEOTIDE SEQUENCE [LARGE SCALE GENOMIC DNA]</scope>
    <source>
        <strain evidence="10 11">HDW15C</strain>
    </source>
</reference>
<evidence type="ECO:0000256" key="4">
    <source>
        <dbReference type="ARBA" id="ARBA00022982"/>
    </source>
</evidence>
<dbReference type="EMBL" id="CP049871">
    <property type="protein sequence ID" value="QIL03088.1"/>
    <property type="molecule type" value="Genomic_DNA"/>
</dbReference>
<evidence type="ECO:0000256" key="1">
    <source>
        <dbReference type="ARBA" id="ARBA00022448"/>
    </source>
</evidence>
<dbReference type="InterPro" id="IPR007419">
    <property type="entry name" value="BFD-like_2Fe2S-bd_dom"/>
</dbReference>
<keyword evidence="3" id="KW-0479">Metal-binding</keyword>
<accession>A0A6G7ZQ81</accession>
<evidence type="ECO:0000256" key="2">
    <source>
        <dbReference type="ARBA" id="ARBA00022714"/>
    </source>
</evidence>
<proteinExistence type="inferred from homology"/>
<evidence type="ECO:0000259" key="9">
    <source>
        <dbReference type="Pfam" id="PF04324"/>
    </source>
</evidence>
<dbReference type="PANTHER" id="PTHR37424">
    <property type="entry name" value="BACTERIOFERRITIN-ASSOCIATED FERREDOXIN"/>
    <property type="match status" value="1"/>
</dbReference>